<name>A0AAV7UJ49_PLEWA</name>
<evidence type="ECO:0000313" key="1">
    <source>
        <dbReference type="EMBL" id="KAJ1188426.1"/>
    </source>
</evidence>
<keyword evidence="2" id="KW-1185">Reference proteome</keyword>
<organism evidence="1 2">
    <name type="scientific">Pleurodeles waltl</name>
    <name type="common">Iberian ribbed newt</name>
    <dbReference type="NCBI Taxonomy" id="8319"/>
    <lineage>
        <taxon>Eukaryota</taxon>
        <taxon>Metazoa</taxon>
        <taxon>Chordata</taxon>
        <taxon>Craniata</taxon>
        <taxon>Vertebrata</taxon>
        <taxon>Euteleostomi</taxon>
        <taxon>Amphibia</taxon>
        <taxon>Batrachia</taxon>
        <taxon>Caudata</taxon>
        <taxon>Salamandroidea</taxon>
        <taxon>Salamandridae</taxon>
        <taxon>Pleurodelinae</taxon>
        <taxon>Pleurodeles</taxon>
    </lineage>
</organism>
<sequence length="101" mass="11478">MGSAVRPESMFSFWERVPGDSVSAFLQHLSRRTLRWTQALGVEALGAVKWSSVPRFCSLWFVCPPLLVLYLRGASELCTLFHAYIYFQAREECVRGTKSTS</sequence>
<reference evidence="1" key="1">
    <citation type="journal article" date="2022" name="bioRxiv">
        <title>Sequencing and chromosome-scale assembly of the giantPleurodeles waltlgenome.</title>
        <authorList>
            <person name="Brown T."/>
            <person name="Elewa A."/>
            <person name="Iarovenko S."/>
            <person name="Subramanian E."/>
            <person name="Araus A.J."/>
            <person name="Petzold A."/>
            <person name="Susuki M."/>
            <person name="Suzuki K.-i.T."/>
            <person name="Hayashi T."/>
            <person name="Toyoda A."/>
            <person name="Oliveira C."/>
            <person name="Osipova E."/>
            <person name="Leigh N.D."/>
            <person name="Simon A."/>
            <person name="Yun M.H."/>
        </authorList>
    </citation>
    <scope>NUCLEOTIDE SEQUENCE</scope>
    <source>
        <strain evidence="1">20211129_DDA</strain>
        <tissue evidence="1">Liver</tissue>
    </source>
</reference>
<accession>A0AAV7UJ49</accession>
<comment type="caution">
    <text evidence="1">The sequence shown here is derived from an EMBL/GenBank/DDBJ whole genome shotgun (WGS) entry which is preliminary data.</text>
</comment>
<dbReference type="EMBL" id="JANPWB010000005">
    <property type="protein sequence ID" value="KAJ1188426.1"/>
    <property type="molecule type" value="Genomic_DNA"/>
</dbReference>
<dbReference type="AlphaFoldDB" id="A0AAV7UJ49"/>
<proteinExistence type="predicted"/>
<gene>
    <name evidence="1" type="ORF">NDU88_005187</name>
</gene>
<dbReference type="Proteomes" id="UP001066276">
    <property type="component" value="Chromosome 3_1"/>
</dbReference>
<evidence type="ECO:0000313" key="2">
    <source>
        <dbReference type="Proteomes" id="UP001066276"/>
    </source>
</evidence>
<protein>
    <submittedName>
        <fullName evidence="1">Uncharacterized protein</fullName>
    </submittedName>
</protein>